<name>A0A1E5GHB2_9ENTE</name>
<organism evidence="2 3">
    <name type="scientific">Enterococcus ureasiticus</name>
    <dbReference type="NCBI Taxonomy" id="903984"/>
    <lineage>
        <taxon>Bacteria</taxon>
        <taxon>Bacillati</taxon>
        <taxon>Bacillota</taxon>
        <taxon>Bacilli</taxon>
        <taxon>Lactobacillales</taxon>
        <taxon>Enterococcaceae</taxon>
        <taxon>Enterococcus</taxon>
    </lineage>
</organism>
<evidence type="ECO:0000256" key="1">
    <source>
        <dbReference type="SAM" id="MobiDB-lite"/>
    </source>
</evidence>
<dbReference type="Proteomes" id="UP000094068">
    <property type="component" value="Unassembled WGS sequence"/>
</dbReference>
<proteinExistence type="predicted"/>
<dbReference type="STRING" id="903984.BCR21_07720"/>
<keyword evidence="3" id="KW-1185">Reference proteome</keyword>
<gene>
    <name evidence="2" type="ORF">BCR21_07720</name>
</gene>
<reference evidence="3" key="1">
    <citation type="submission" date="2016-09" db="EMBL/GenBank/DDBJ databases">
        <authorList>
            <person name="Gulvik C.A."/>
        </authorList>
    </citation>
    <scope>NUCLEOTIDE SEQUENCE [LARGE SCALE GENOMIC DNA]</scope>
    <source>
        <strain evidence="3">DSM 23328</strain>
    </source>
</reference>
<dbReference type="OrthoDB" id="2170703at2"/>
<dbReference type="RefSeq" id="WP_069645947.1">
    <property type="nucleotide sequence ID" value="NZ_MIJZ01000012.1"/>
</dbReference>
<evidence type="ECO:0000313" key="2">
    <source>
        <dbReference type="EMBL" id="OEG12116.1"/>
    </source>
</evidence>
<evidence type="ECO:0000313" key="3">
    <source>
        <dbReference type="Proteomes" id="UP000094068"/>
    </source>
</evidence>
<dbReference type="EMBL" id="MIJZ01000012">
    <property type="protein sequence ID" value="OEG12116.1"/>
    <property type="molecule type" value="Genomic_DNA"/>
</dbReference>
<sequence length="1523" mass="164397">MKLIQSEKMKKRLIVGAVLTLLAVAGAWQWKTTNLSAAPKEETKTEKETKTKEKKEQAVQSNDEQATATRTAQPMPLVSNEEGLKAEPKTFRINQNAAFPTAGSSKTELEKLVSGLEIPQPASGINWKYVTESGEGVATPSSAEVGFQMIYVEITEMYSLTSIVVPIPVSVTNADTTMMLANTVALQTDTFNTQIILYQSETIGKSNDELKELIMTKSNARAWDVVTGEAVSTTVSQTNTQAGTAAAYTATFRVEANGIQGTTLKNVIVYGANLKSPYYFTTEVNTTLDMGTNASNLFTSYRTTTNTAASSSTYEWVTSEGEPTNPVNTFKPSEQGFQWGYIKMTEKLNPQISGIIRIPIMVTYINVSVVVNGKAGLSYTGSSLNASEVKGKTVDQIMSLLMSKYDLKVWDLKTGENLDFQATTPNINQGFRGNGDVNLKITYGTETLNYTIRALVVPDDVFGVNGREGWEDLPIGAPNGLLVNPINKSRIGFAERGMPAYGSIHGFFIQDENQKGYVWSSGTNGAGNGRVSDIPGVGSTPLYGTTWNRNFGLGYKTISDIDARFSFRKGDSLKQVLVDSKNKVLYVYDINLAVNLNFSISLNMYNLDTTTRKFSMLESVDTDYLTDNVPIYALGNNSGFYMEPQANRRLTIKLKDNQGNWLSDYTKYIAGDNKNIGTNGNFNYFGNNFSGTGTEARNLKQGATIISGVDSAYQLGAPWKPIPMDGALKTGYQVFVGEEMPYMKLKATPETWNIYQDDSSTSFETDYTLSQIPEPTSYGTVYVTYPNNQKETIGFESNANKTTTGHVSIPRSTLPAVMNDVSASIKTYQTELVAINEAPGTMKGLPSEDYSVNINVYNLGVTLIAQSIKKDTPWTKSAASLVKDPVILPGHTATFEFVDGTPDTSTVGVQMIKVRMTDSDEPTQTKIIEVPLNVTAAAPPTTGLTIAANDFTVRKSTLEGLSTDEIKALILKESKAIGWDNGTGLTEGVSVLVNETTLTAESDSSGSYTAKIRAEKGSDNASKTINIKVNAGLDAAAVLQTVTLGTGADYWTAARLKASVKDVKISDTAVTDYSVTLLEAPVTKRISTTANPTVPMLVKVTDNQNPSNTLEITTTVRVTWGNAIAFGGSNTIVTSPNAQSSFVLSLHEDSDGKPRLVSGYGNLPSANEGTPLSSSTGAAPYYQVTRYDLSGQATGVTNAKEVTSGPNAVGDVTFQGLGTNTPAQLVDTFGTNGQLTVNYGDVLRLYTKDGQRALYTNNAGPTQLLGGVPDDETVFVVVTKNGFEPLYFNQLDAKDISISSELTSSEAGYNDSYTSISSYFSIPNGVSGTNYTRVAAAGFKTYPKLNLAVGEEETGSVYVTEPTSALSNQYLKYAYDVTFVGTGPELQIVGPLAPLSFGTQKIKSYTQEIKRTNSGWGFTVLDSRLVKNGWVIQAKMENPFETGSGENIKELKGAALQLKQAGKTLSLNDDFQTIYQKDAPSASNFVSWSADEGFSLQVPSGAIDKDATYSSRVDMILTNAPTE</sequence>
<evidence type="ECO:0008006" key="4">
    <source>
        <dbReference type="Google" id="ProtNLM"/>
    </source>
</evidence>
<protein>
    <recommendedName>
        <fullName evidence="4">WxL domain-containing protein</fullName>
    </recommendedName>
</protein>
<feature type="compositionally biased region" description="Polar residues" evidence="1">
    <location>
        <begin position="58"/>
        <end position="72"/>
    </location>
</feature>
<accession>A0A1E5GHB2</accession>
<feature type="compositionally biased region" description="Basic and acidic residues" evidence="1">
    <location>
        <begin position="39"/>
        <end position="57"/>
    </location>
</feature>
<comment type="caution">
    <text evidence="2">The sequence shown here is derived from an EMBL/GenBank/DDBJ whole genome shotgun (WGS) entry which is preliminary data.</text>
</comment>
<feature type="region of interest" description="Disordered" evidence="1">
    <location>
        <begin position="37"/>
        <end position="78"/>
    </location>
</feature>